<dbReference type="Proteomes" id="UP000627715">
    <property type="component" value="Unassembled WGS sequence"/>
</dbReference>
<dbReference type="RefSeq" id="WP_068809890.1">
    <property type="nucleotide sequence ID" value="NZ_BMIY01000003.1"/>
</dbReference>
<dbReference type="SUPFAM" id="SSF53474">
    <property type="entry name" value="alpha/beta-Hydrolases"/>
    <property type="match status" value="1"/>
</dbReference>
<dbReference type="PANTHER" id="PTHR40841">
    <property type="entry name" value="SIDEROPHORE TRIACETYLFUSARININE C ESTERASE"/>
    <property type="match status" value="1"/>
</dbReference>
<keyword evidence="2" id="KW-0378">Hydrolase</keyword>
<dbReference type="AlphaFoldDB" id="A0A917GNY2"/>
<evidence type="ECO:0000256" key="1">
    <source>
        <dbReference type="ARBA" id="ARBA00005622"/>
    </source>
</evidence>
<protein>
    <submittedName>
        <fullName evidence="3">Ferri-bacillibactin esterase BesA</fullName>
    </submittedName>
</protein>
<evidence type="ECO:0000313" key="4">
    <source>
        <dbReference type="Proteomes" id="UP000627715"/>
    </source>
</evidence>
<proteinExistence type="inferred from homology"/>
<dbReference type="InterPro" id="IPR029058">
    <property type="entry name" value="AB_hydrolase_fold"/>
</dbReference>
<comment type="similarity">
    <text evidence="1">Belongs to the esterase D family.</text>
</comment>
<dbReference type="PANTHER" id="PTHR40841:SF2">
    <property type="entry name" value="SIDEROPHORE-DEGRADING ESTERASE (EUROFUNG)"/>
    <property type="match status" value="1"/>
</dbReference>
<dbReference type="Pfam" id="PF00756">
    <property type="entry name" value="Esterase"/>
    <property type="match status" value="1"/>
</dbReference>
<comment type="caution">
    <text evidence="3">The sequence shown here is derived from an EMBL/GenBank/DDBJ whole genome shotgun (WGS) entry which is preliminary data.</text>
</comment>
<dbReference type="InterPro" id="IPR000801">
    <property type="entry name" value="Esterase-like"/>
</dbReference>
<organism evidence="3 4">
    <name type="scientific">Pseudohongiella nitratireducens</name>
    <dbReference type="NCBI Taxonomy" id="1768907"/>
    <lineage>
        <taxon>Bacteria</taxon>
        <taxon>Pseudomonadati</taxon>
        <taxon>Pseudomonadota</taxon>
        <taxon>Gammaproteobacteria</taxon>
        <taxon>Pseudomonadales</taxon>
        <taxon>Pseudohongiellaceae</taxon>
        <taxon>Pseudohongiella</taxon>
    </lineage>
</organism>
<sequence>MVQKTDNLSSQFPDIEGTVAQCSLPNAISFTLNLASTALRIRVALPLNEQIETTSNNPAANIHRYPVLYLLDANASFASVVETNRRLSRRPDATRVTPAIIVGIDGDSGTLYDTELRKQLYSHVTDPATSSESQPAPLAEINAEKFLGFIKTELFPLIQRLFPADPQQQYLLGHSLAGYFTTWVLANHPATFQGYAAISPSLWQNPDTLNALSSGVWQQQVTNEENAEPASKKEVSGKSPRLFLAVGEWEESLAPWQHGHPKADEIAQRRQARGMVSNVLALGEALSTQLGEEQVQYAVYPGEDHASVFGTTLGRAMRHLLIPDITPVKTPKK</sequence>
<reference evidence="3" key="2">
    <citation type="submission" date="2020-09" db="EMBL/GenBank/DDBJ databases">
        <authorList>
            <person name="Sun Q."/>
            <person name="Zhou Y."/>
        </authorList>
    </citation>
    <scope>NUCLEOTIDE SEQUENCE</scope>
    <source>
        <strain evidence="3">CGMCC 1.15425</strain>
    </source>
</reference>
<dbReference type="EMBL" id="BMIY01000003">
    <property type="protein sequence ID" value="GGG53060.1"/>
    <property type="molecule type" value="Genomic_DNA"/>
</dbReference>
<evidence type="ECO:0000313" key="3">
    <source>
        <dbReference type="EMBL" id="GGG53060.1"/>
    </source>
</evidence>
<accession>A0A917GNY2</accession>
<dbReference type="GO" id="GO:0016788">
    <property type="term" value="F:hydrolase activity, acting on ester bonds"/>
    <property type="evidence" value="ECO:0007669"/>
    <property type="project" value="TreeGrafter"/>
</dbReference>
<gene>
    <name evidence="3" type="primary">besA</name>
    <name evidence="3" type="ORF">GCM10011403_07830</name>
</gene>
<reference evidence="3" key="1">
    <citation type="journal article" date="2014" name="Int. J. Syst. Evol. Microbiol.">
        <title>Complete genome sequence of Corynebacterium casei LMG S-19264T (=DSM 44701T), isolated from a smear-ripened cheese.</title>
        <authorList>
            <consortium name="US DOE Joint Genome Institute (JGI-PGF)"/>
            <person name="Walter F."/>
            <person name="Albersmeier A."/>
            <person name="Kalinowski J."/>
            <person name="Ruckert C."/>
        </authorList>
    </citation>
    <scope>NUCLEOTIDE SEQUENCE</scope>
    <source>
        <strain evidence="3">CGMCC 1.15425</strain>
    </source>
</reference>
<keyword evidence="4" id="KW-1185">Reference proteome</keyword>
<name>A0A917GNY2_9GAMM</name>
<dbReference type="Gene3D" id="3.40.50.1820">
    <property type="entry name" value="alpha/beta hydrolase"/>
    <property type="match status" value="1"/>
</dbReference>
<evidence type="ECO:0000256" key="2">
    <source>
        <dbReference type="ARBA" id="ARBA00022801"/>
    </source>
</evidence>
<dbReference type="InterPro" id="IPR052558">
    <property type="entry name" value="Siderophore_Hydrolase_D"/>
</dbReference>
<dbReference type="OrthoDB" id="9784036at2"/>